<dbReference type="SUPFAM" id="SSF55874">
    <property type="entry name" value="ATPase domain of HSP90 chaperone/DNA topoisomerase II/histidine kinase"/>
    <property type="match status" value="1"/>
</dbReference>
<dbReference type="OrthoDB" id="7782105at2"/>
<proteinExistence type="predicted"/>
<organism evidence="2 3">
    <name type="scientific">Desulfovibrio litoralis DSM 11393</name>
    <dbReference type="NCBI Taxonomy" id="1121455"/>
    <lineage>
        <taxon>Bacteria</taxon>
        <taxon>Pseudomonadati</taxon>
        <taxon>Thermodesulfobacteriota</taxon>
        <taxon>Desulfovibrionia</taxon>
        <taxon>Desulfovibrionales</taxon>
        <taxon>Desulfovibrionaceae</taxon>
        <taxon>Desulfovibrio</taxon>
    </lineage>
</organism>
<dbReference type="NCBIfam" id="NF047352">
    <property type="entry name" value="P_loop_sacsin"/>
    <property type="match status" value="1"/>
</dbReference>
<dbReference type="RefSeq" id="WP_072697975.1">
    <property type="nucleotide sequence ID" value="NZ_FRDI01000017.1"/>
</dbReference>
<gene>
    <name evidence="2" type="ORF">SAMN02745728_02307</name>
</gene>
<dbReference type="PANTHER" id="PTHR32387:SF0">
    <property type="entry name" value="PROTEIN NO VEIN"/>
    <property type="match status" value="1"/>
</dbReference>
<dbReference type="InterPro" id="IPR024975">
    <property type="entry name" value="NOV_C"/>
</dbReference>
<dbReference type="Pfam" id="PF13020">
    <property type="entry name" value="NOV_C"/>
    <property type="match status" value="1"/>
</dbReference>
<dbReference type="Gene3D" id="3.30.565.10">
    <property type="entry name" value="Histidine kinase-like ATPase, C-terminal domain"/>
    <property type="match status" value="1"/>
</dbReference>
<dbReference type="STRING" id="1121455.SAMN02745728_02307"/>
<dbReference type="Proteomes" id="UP000186469">
    <property type="component" value="Unassembled WGS sequence"/>
</dbReference>
<evidence type="ECO:0000259" key="1">
    <source>
        <dbReference type="Pfam" id="PF13020"/>
    </source>
</evidence>
<name>A0A1M7TNP6_9BACT</name>
<dbReference type="InterPro" id="IPR036890">
    <property type="entry name" value="HATPase_C_sf"/>
</dbReference>
<feature type="domain" description="Protein NO VEIN C-terminal" evidence="1">
    <location>
        <begin position="1442"/>
        <end position="1497"/>
    </location>
</feature>
<dbReference type="EMBL" id="FRDI01000017">
    <property type="protein sequence ID" value="SHN72369.1"/>
    <property type="molecule type" value="Genomic_DNA"/>
</dbReference>
<dbReference type="PANTHER" id="PTHR32387">
    <property type="entry name" value="WU:FJ29H11"/>
    <property type="match status" value="1"/>
</dbReference>
<reference evidence="2 3" key="1">
    <citation type="submission" date="2016-12" db="EMBL/GenBank/DDBJ databases">
        <authorList>
            <person name="Song W.-J."/>
            <person name="Kurnit D.M."/>
        </authorList>
    </citation>
    <scope>NUCLEOTIDE SEQUENCE [LARGE SCALE GENOMIC DNA]</scope>
    <source>
        <strain evidence="2 3">DSM 11393</strain>
    </source>
</reference>
<sequence length="1526" mass="177422">MNESQQYIEILNKEYIDKHLREQERDELIQENNVETRDIKGYHGREILELLQNADDAYQKSIEEGNQRGCELEVMIQFKNNVLTVSNTGTYFDNDGIKAIVQGNNSPKTGTYIGNKGTGFRSVLNWADKIRIYSGQFNIEFSRDIAEKKFNEIKSEPQIQKQLKTKNNLYIPILAIPQNIDSKAISDRTTIEITVKPEKLNDGFGVLEQIKNIDLRVLLFLPNISKIMIETDDEKIRYEKVIDCDNKVALKKIIDGNIQIEESFNLYKKVINKKFTEDNDLKDIQLAIAVPDDYDKFQSSHLYTFFPLMETKSPFNCVMHATYVLGDHRDTITSCEINKTIIKHQLQFLKEVAIKFADKRYGNLSLKLLTPIGFEKFTSYNGWTFVSAFSKFKLEEHFFELLIDANILQTVNNSYISIKDFPKRINGEVPSVFKGEHFNNVLQSISEDLIHTGAEKLINKVADTVNVSLEYDEYALLKIVNDLTLNWTKIEQVEVFSWWNDNYSHTLPNLLKTTNGKWLDFEDDCYFLVGDINKKIPSWVKVPSLAAEYQELLFTNASQKSTVYDIRKNDTETHISRLISQNKIYPLIKFAYRDKNNIITTVNGSVDKTYNKAVDFIKWLWSNYKTEVTNWTPPKGTDVSPIRYNFPSSTERSVHNAEQLYFGLDYGYELSSKLFDSSNGKFPAAETFAININEHNEFVDFIKKFGVKVYPKIEKQEVKPKPPYDEFYKHEILKSGEGGRSNSIHIQYKLPFIKDIENILYKLSTNEVLLWILKDESLRALLGAPSYFDHAEISFKGLRQTQSHNYRGEIKNYLLFIFNNTKWVEVAGKKYAPIEILNGVTYRTNPKFSEILPVISIEFIESIAKKLKIDYDKVLGIFKMFDFCDKVTDLPSNDFYDLLLKLPTYEFQQSVELSKAIYRIIEHTSFIKKFDESRNKTKFFDEGRLLVKLQGELTYYPAKESYLPSAKIILKHSLPIIEKGQRTNNSNFSKTFGCQEYDNEYSIKKESISLSKSNQAFQDYFKEFSKFARAYGNTNNTLEMNAGRLTIKLVNKISIIENGEVTEVQDNYILLRDTLTSWYITVLSNEFDINLLSEQIENIYSNIANTPGFDAGKIGELFRTKNKFDREFLIKKEFGSLGVIDDNLYNNQVKNNFIGTVQKIDSIFDFLNSDINFDDFFHVDNSKAIIATLKKLNVDVNAFRDAGFVYAIDLIPYYKKQCFEYLRKELKNYKDVNYALALKDKELQKYFLDKVAKFEDYNISTYENSIYFNVEDKVHNNFGKWKNLELVDADKTYEENYYALNPDDSFAELISNDSRVKTIIYFGIKSDFEQWRVKQVENLEKERSSESNDIYKDFKNIVPDEKTIEFHKAEERSNTRLRQNQGTFTQVAEQKRNKAKKILGNKGELLVYNKLCKDFGKENVFPKSEAFVEMGIIRAGLATSGSYDLSYIDAKDKEFFVEVKTSGDGKSFIITLGELEFAKENPERFKLYLVSKIDSSTPIVNILENKFWNNKKFRMKEIIEKIEVTF</sequence>
<protein>
    <recommendedName>
        <fullName evidence="1">Protein NO VEIN C-terminal domain-containing protein</fullName>
    </recommendedName>
</protein>
<evidence type="ECO:0000313" key="2">
    <source>
        <dbReference type="EMBL" id="SHN72369.1"/>
    </source>
</evidence>
<dbReference type="InterPro" id="IPR052957">
    <property type="entry name" value="Auxin_embryo_med"/>
</dbReference>
<keyword evidence="3" id="KW-1185">Reference proteome</keyword>
<accession>A0A1M7TNP6</accession>
<evidence type="ECO:0000313" key="3">
    <source>
        <dbReference type="Proteomes" id="UP000186469"/>
    </source>
</evidence>